<dbReference type="Gene3D" id="3.40.640.10">
    <property type="entry name" value="Type I PLP-dependent aspartate aminotransferase-like (Major domain)"/>
    <property type="match status" value="1"/>
</dbReference>
<organism evidence="10 11">
    <name type="scientific">Coemansia asiatica</name>
    <dbReference type="NCBI Taxonomy" id="1052880"/>
    <lineage>
        <taxon>Eukaryota</taxon>
        <taxon>Fungi</taxon>
        <taxon>Fungi incertae sedis</taxon>
        <taxon>Zoopagomycota</taxon>
        <taxon>Kickxellomycotina</taxon>
        <taxon>Kickxellomycetes</taxon>
        <taxon>Kickxellales</taxon>
        <taxon>Kickxellaceae</taxon>
        <taxon>Coemansia</taxon>
    </lineage>
</organism>
<evidence type="ECO:0000256" key="2">
    <source>
        <dbReference type="ARBA" id="ARBA00005038"/>
    </source>
</evidence>
<evidence type="ECO:0000256" key="6">
    <source>
        <dbReference type="ARBA" id="ARBA00023192"/>
    </source>
</evidence>
<dbReference type="AlphaFoldDB" id="A0A9W8CMH2"/>
<keyword evidence="6" id="KW-0028">Amino-acid biosynthesis</keyword>
<dbReference type="GO" id="GO:0019346">
    <property type="term" value="P:transsulfuration"/>
    <property type="evidence" value="ECO:0007669"/>
    <property type="project" value="InterPro"/>
</dbReference>
<dbReference type="SUPFAM" id="SSF53383">
    <property type="entry name" value="PLP-dependent transferases"/>
    <property type="match status" value="1"/>
</dbReference>
<feature type="modified residue" description="N6-(pyridoxal phosphate)lysine" evidence="8">
    <location>
        <position position="232"/>
    </location>
</feature>
<sequence>MSPANNPGATTDANGVPLAAAAPRYFTQAHDGPISADRYGFGTLAIHAGAAPDPATGAVIPPLSLSTTFKQRAVGDFVYEYSRSDNPNRSNLEAAIAALEHAKHGFAFSSGSATTATILNTLQPGSHVISVNDVYGGTHRYLNKVAGSLGIETSFVDLANVENLRDVVRENTRLVWIETPTNPTLRLVDIASVSSIAHEAGLFVAVDNTFLSPYFQTPLDLGADIVVHSATKYLNGHSDVVMGVAATNNDALASKIRFLQNAIGAVPSPFDCYQAQRGIKTLHLRMRQHAANAQRVAEYLEASDLVDSVIYPGLKSHPQHELAKRQMRGFGGMVSFRIKGDTHTADRFLQRTHLFTLAESLGGVESLAELPARMTHAGLAPEERNELGITENLIRLSVGVEDADDLITDIAQALQSAVSEN</sequence>
<evidence type="ECO:0000256" key="5">
    <source>
        <dbReference type="ARBA" id="ARBA00022898"/>
    </source>
</evidence>
<comment type="similarity">
    <text evidence="3 9">Belongs to the trans-sulfuration enzymes family.</text>
</comment>
<accession>A0A9W8CMH2</accession>
<evidence type="ECO:0000313" key="11">
    <source>
        <dbReference type="Proteomes" id="UP001145021"/>
    </source>
</evidence>
<protein>
    <recommendedName>
        <fullName evidence="4">cystathionine gamma-lyase</fullName>
        <ecNumber evidence="4">4.4.1.1</ecNumber>
    </recommendedName>
    <alternativeName>
        <fullName evidence="7">Gamma-cystathionase</fullName>
    </alternativeName>
</protein>
<dbReference type="InterPro" id="IPR054542">
    <property type="entry name" value="Cys_met_metab_PP"/>
</dbReference>
<dbReference type="InterPro" id="IPR000277">
    <property type="entry name" value="Cys/Met-Metab_PyrdxlP-dep_enz"/>
</dbReference>
<keyword evidence="10" id="KW-0456">Lyase</keyword>
<dbReference type="InterPro" id="IPR015421">
    <property type="entry name" value="PyrdxlP-dep_Trfase_major"/>
</dbReference>
<dbReference type="GO" id="GO:0005737">
    <property type="term" value="C:cytoplasm"/>
    <property type="evidence" value="ECO:0007669"/>
    <property type="project" value="TreeGrafter"/>
</dbReference>
<dbReference type="Gene3D" id="3.90.1150.10">
    <property type="entry name" value="Aspartate Aminotransferase, domain 1"/>
    <property type="match status" value="1"/>
</dbReference>
<evidence type="ECO:0000256" key="4">
    <source>
        <dbReference type="ARBA" id="ARBA00012085"/>
    </source>
</evidence>
<evidence type="ECO:0000313" key="10">
    <source>
        <dbReference type="EMBL" id="KAJ1648387.1"/>
    </source>
</evidence>
<comment type="caution">
    <text evidence="10">The sequence shown here is derived from an EMBL/GenBank/DDBJ whole genome shotgun (WGS) entry which is preliminary data.</text>
</comment>
<dbReference type="EMBL" id="JANBOH010000006">
    <property type="protein sequence ID" value="KAJ1648387.1"/>
    <property type="molecule type" value="Genomic_DNA"/>
</dbReference>
<evidence type="ECO:0000256" key="3">
    <source>
        <dbReference type="ARBA" id="ARBA00009077"/>
    </source>
</evidence>
<dbReference type="InterPro" id="IPR015424">
    <property type="entry name" value="PyrdxlP-dep_Trfase"/>
</dbReference>
<dbReference type="FunFam" id="3.40.640.10:FF:000009">
    <property type="entry name" value="Cystathionine gamma-synthase homolog"/>
    <property type="match status" value="1"/>
</dbReference>
<dbReference type="GO" id="GO:0004123">
    <property type="term" value="F:cystathionine gamma-lyase activity"/>
    <property type="evidence" value="ECO:0007669"/>
    <property type="project" value="TreeGrafter"/>
</dbReference>
<dbReference type="InterPro" id="IPR015422">
    <property type="entry name" value="PyrdxlP-dep_Trfase_small"/>
</dbReference>
<dbReference type="PANTHER" id="PTHR11808:SF15">
    <property type="entry name" value="CYSTATHIONINE GAMMA-LYASE"/>
    <property type="match status" value="1"/>
</dbReference>
<reference evidence="10" key="1">
    <citation type="submission" date="2022-07" db="EMBL/GenBank/DDBJ databases">
        <title>Phylogenomic reconstructions and comparative analyses of Kickxellomycotina fungi.</title>
        <authorList>
            <person name="Reynolds N.K."/>
            <person name="Stajich J.E."/>
            <person name="Barry K."/>
            <person name="Grigoriev I.V."/>
            <person name="Crous P."/>
            <person name="Smith M.E."/>
        </authorList>
    </citation>
    <scope>NUCLEOTIDE SEQUENCE</scope>
    <source>
        <strain evidence="10">NBRC 105413</strain>
    </source>
</reference>
<dbReference type="PANTHER" id="PTHR11808">
    <property type="entry name" value="TRANS-SULFURATION ENZYME FAMILY MEMBER"/>
    <property type="match status" value="1"/>
</dbReference>
<evidence type="ECO:0000256" key="1">
    <source>
        <dbReference type="ARBA" id="ARBA00001933"/>
    </source>
</evidence>
<dbReference type="PROSITE" id="PS00868">
    <property type="entry name" value="CYS_MET_METAB_PP"/>
    <property type="match status" value="1"/>
</dbReference>
<proteinExistence type="inferred from homology"/>
<evidence type="ECO:0000256" key="7">
    <source>
        <dbReference type="ARBA" id="ARBA00029853"/>
    </source>
</evidence>
<dbReference type="GO" id="GO:0030170">
    <property type="term" value="F:pyridoxal phosphate binding"/>
    <property type="evidence" value="ECO:0007669"/>
    <property type="project" value="InterPro"/>
</dbReference>
<dbReference type="Proteomes" id="UP001145021">
    <property type="component" value="Unassembled WGS sequence"/>
</dbReference>
<dbReference type="FunFam" id="3.90.1150.10:FF:000008">
    <property type="entry name" value="Cystathionine gamma-synthase"/>
    <property type="match status" value="1"/>
</dbReference>
<evidence type="ECO:0000256" key="8">
    <source>
        <dbReference type="PIRSR" id="PIRSR001434-2"/>
    </source>
</evidence>
<dbReference type="PIRSF" id="PIRSF001434">
    <property type="entry name" value="CGS"/>
    <property type="match status" value="1"/>
</dbReference>
<keyword evidence="6" id="KW-0198">Cysteine biosynthesis</keyword>
<comment type="pathway">
    <text evidence="2">Amino-acid biosynthesis; L-cysteine biosynthesis; L-cysteine from L-homocysteine and L-serine: step 2/2.</text>
</comment>
<keyword evidence="11" id="KW-1185">Reference proteome</keyword>
<dbReference type="EC" id="4.4.1.1" evidence="4"/>
<comment type="cofactor">
    <cofactor evidence="1 9">
        <name>pyridoxal 5'-phosphate</name>
        <dbReference type="ChEBI" id="CHEBI:597326"/>
    </cofactor>
</comment>
<keyword evidence="5 8" id="KW-0663">Pyridoxal phosphate</keyword>
<dbReference type="Pfam" id="PF01053">
    <property type="entry name" value="Cys_Met_Meta_PP"/>
    <property type="match status" value="1"/>
</dbReference>
<dbReference type="GO" id="GO:0019343">
    <property type="term" value="P:cysteine biosynthetic process via cystathionine"/>
    <property type="evidence" value="ECO:0007669"/>
    <property type="project" value="TreeGrafter"/>
</dbReference>
<evidence type="ECO:0000256" key="9">
    <source>
        <dbReference type="RuleBase" id="RU362118"/>
    </source>
</evidence>
<gene>
    <name evidence="10" type="primary">CYS3</name>
    <name evidence="10" type="ORF">LPJ64_000336</name>
</gene>
<name>A0A9W8CMH2_9FUNG</name>
<dbReference type="CDD" id="cd00614">
    <property type="entry name" value="CGS_like"/>
    <property type="match status" value="1"/>
</dbReference>